<protein>
    <submittedName>
        <fullName evidence="2">Transposase IS4</fullName>
    </submittedName>
</protein>
<comment type="caution">
    <text evidence="2">The sequence shown here is derived from an EMBL/GenBank/DDBJ whole genome shotgun (WGS) entry which is preliminary data.</text>
</comment>
<proteinExistence type="predicted"/>
<gene>
    <name evidence="2" type="ORF">QE152_g23500</name>
</gene>
<dbReference type="Pfam" id="PF13843">
    <property type="entry name" value="DDE_Tnp_1_7"/>
    <property type="match status" value="1"/>
</dbReference>
<dbReference type="AlphaFoldDB" id="A0AAW1KGT7"/>
<evidence type="ECO:0000313" key="2">
    <source>
        <dbReference type="EMBL" id="KAK9717870.1"/>
    </source>
</evidence>
<keyword evidence="3" id="KW-1185">Reference proteome</keyword>
<dbReference type="Proteomes" id="UP001458880">
    <property type="component" value="Unassembled WGS sequence"/>
</dbReference>
<sequence>MYTGATQPDPGLPDVGASGNIVLKLAKIIPQNMFYKIYYDNWFNSIYLQVALEKRGIQSIGTIRPNRLQGCNFISDKEMSRKGQGTFAAQRTTLDGVKLICVKWFDNTTVHTLSTFAGAHPVKNVKRWNSKTKSRIDVPCPSSTGLITSKEKEVKCTCLIHSPITLT</sequence>
<accession>A0AAW1KGT7</accession>
<name>A0AAW1KGT7_POPJA</name>
<reference evidence="2 3" key="1">
    <citation type="journal article" date="2024" name="BMC Genomics">
        <title>De novo assembly and annotation of Popillia japonica's genome with initial clues to its potential as an invasive pest.</title>
        <authorList>
            <person name="Cucini C."/>
            <person name="Boschi S."/>
            <person name="Funari R."/>
            <person name="Cardaioli E."/>
            <person name="Iannotti N."/>
            <person name="Marturano G."/>
            <person name="Paoli F."/>
            <person name="Bruttini M."/>
            <person name="Carapelli A."/>
            <person name="Frati F."/>
            <person name="Nardi F."/>
        </authorList>
    </citation>
    <scope>NUCLEOTIDE SEQUENCE [LARGE SCALE GENOMIC DNA]</scope>
    <source>
        <strain evidence="2">DMR45628</strain>
    </source>
</reference>
<dbReference type="EMBL" id="JASPKY010000235">
    <property type="protein sequence ID" value="KAK9717870.1"/>
    <property type="molecule type" value="Genomic_DNA"/>
</dbReference>
<feature type="domain" description="PiggyBac transposable element-derived protein" evidence="1">
    <location>
        <begin position="2"/>
        <end position="132"/>
    </location>
</feature>
<evidence type="ECO:0000259" key="1">
    <source>
        <dbReference type="Pfam" id="PF13843"/>
    </source>
</evidence>
<organism evidence="2 3">
    <name type="scientific">Popillia japonica</name>
    <name type="common">Japanese beetle</name>
    <dbReference type="NCBI Taxonomy" id="7064"/>
    <lineage>
        <taxon>Eukaryota</taxon>
        <taxon>Metazoa</taxon>
        <taxon>Ecdysozoa</taxon>
        <taxon>Arthropoda</taxon>
        <taxon>Hexapoda</taxon>
        <taxon>Insecta</taxon>
        <taxon>Pterygota</taxon>
        <taxon>Neoptera</taxon>
        <taxon>Endopterygota</taxon>
        <taxon>Coleoptera</taxon>
        <taxon>Polyphaga</taxon>
        <taxon>Scarabaeiformia</taxon>
        <taxon>Scarabaeidae</taxon>
        <taxon>Rutelinae</taxon>
        <taxon>Popillia</taxon>
    </lineage>
</organism>
<evidence type="ECO:0000313" key="3">
    <source>
        <dbReference type="Proteomes" id="UP001458880"/>
    </source>
</evidence>
<dbReference type="InterPro" id="IPR029526">
    <property type="entry name" value="PGBD"/>
</dbReference>
<dbReference type="PANTHER" id="PTHR47272">
    <property type="entry name" value="DDE_TNP_1_7 DOMAIN-CONTAINING PROTEIN"/>
    <property type="match status" value="1"/>
</dbReference>
<dbReference type="PANTHER" id="PTHR47272:SF1">
    <property type="entry name" value="PIGGYBAC TRANSPOSABLE ELEMENT-DERIVED PROTEIN 3-LIKE"/>
    <property type="match status" value="1"/>
</dbReference>